<organism evidence="1 2">
    <name type="scientific">Amycolatopsis coloradensis</name>
    <dbReference type="NCBI Taxonomy" id="76021"/>
    <lineage>
        <taxon>Bacteria</taxon>
        <taxon>Bacillati</taxon>
        <taxon>Actinomycetota</taxon>
        <taxon>Actinomycetes</taxon>
        <taxon>Pseudonocardiales</taxon>
        <taxon>Pseudonocardiaceae</taxon>
        <taxon>Amycolatopsis</taxon>
    </lineage>
</organism>
<evidence type="ECO:0000313" key="1">
    <source>
        <dbReference type="EMBL" id="WYW19646.1"/>
    </source>
</evidence>
<protein>
    <submittedName>
        <fullName evidence="1">Tetratricopeptide repeat protein</fullName>
    </submittedName>
</protein>
<gene>
    <name evidence="1" type="ORF">LCL61_29285</name>
</gene>
<reference evidence="1" key="1">
    <citation type="submission" date="2023-10" db="EMBL/GenBank/DDBJ databases">
        <title>Whole genome sequencing of actinobacterial strain Amycolatopsis sp. (BCA-696) identifies the underlying plant growth-promoting genes.</title>
        <authorList>
            <person name="Gandham P."/>
            <person name="Vadla N."/>
            <person name="Saji A."/>
            <person name="Srinivas V."/>
            <person name="Ruperao P."/>
            <person name="Selvanayagam S."/>
            <person name="Saxena R.K."/>
            <person name="Rathore A."/>
            <person name="Gopalakrishnan S."/>
            <person name="Thakur V."/>
        </authorList>
    </citation>
    <scope>NUCLEOTIDE SEQUENCE</scope>
    <source>
        <strain evidence="1">BCA-696</strain>
    </source>
</reference>
<keyword evidence="2" id="KW-1185">Reference proteome</keyword>
<proteinExistence type="predicted"/>
<dbReference type="EMBL" id="CP150484">
    <property type="protein sequence ID" value="WYW19646.1"/>
    <property type="molecule type" value="Genomic_DNA"/>
</dbReference>
<dbReference type="Proteomes" id="UP001456344">
    <property type="component" value="Chromosome"/>
</dbReference>
<sequence length="310" mass="33424">MTLRGNALYGSAALTFLQCDYDAAVPQAKQAMAVYESLNDLEGVARTRSLLGSICREQADYPRALEFHRCALDTFRKAGDARGIAKALQLSAFSAWLQGDFDPAQLWAQESLHRMRHLGDEEGTASALLHLGAVAHYRGDQARALRLLSKARQTSERTGCQEVIAWALNLLGLVHHATDPAGATALLQESLAVHRKLGDRWRMASVLEALAAIACDERHWEHATQLLDEAAALRAAINGPVPPCERPSHERTHATLAAAEQIDASPPLTRTSNSSGAGIRTRRGVVEPGAAVRCGQTTSSRAALKPRSSS</sequence>
<accession>A0ACD5BJQ3</accession>
<evidence type="ECO:0000313" key="2">
    <source>
        <dbReference type="Proteomes" id="UP001456344"/>
    </source>
</evidence>
<name>A0ACD5BJQ3_9PSEU</name>